<dbReference type="SUPFAM" id="SSF47413">
    <property type="entry name" value="lambda repressor-like DNA-binding domains"/>
    <property type="match status" value="1"/>
</dbReference>
<dbReference type="Proteomes" id="UP001301388">
    <property type="component" value="Unassembled WGS sequence"/>
</dbReference>
<evidence type="ECO:0000259" key="1">
    <source>
        <dbReference type="PROSITE" id="PS50943"/>
    </source>
</evidence>
<evidence type="ECO:0000313" key="2">
    <source>
        <dbReference type="EMBL" id="MEA5480570.1"/>
    </source>
</evidence>
<feature type="domain" description="HTH cro/C1-type" evidence="1">
    <location>
        <begin position="38"/>
        <end position="99"/>
    </location>
</feature>
<dbReference type="Gene3D" id="1.10.260.40">
    <property type="entry name" value="lambda repressor-like DNA-binding domains"/>
    <property type="match status" value="1"/>
</dbReference>
<dbReference type="InterPro" id="IPR010982">
    <property type="entry name" value="Lambda_DNA-bd_dom_sf"/>
</dbReference>
<name>A0ABU5TR03_9CYAN</name>
<dbReference type="PROSITE" id="PS50943">
    <property type="entry name" value="HTH_CROC1"/>
    <property type="match status" value="1"/>
</dbReference>
<organism evidence="2 3">
    <name type="scientific">Pseudanabaena galeata UHCC 0370</name>
    <dbReference type="NCBI Taxonomy" id="3110310"/>
    <lineage>
        <taxon>Bacteria</taxon>
        <taxon>Bacillati</taxon>
        <taxon>Cyanobacteriota</taxon>
        <taxon>Cyanophyceae</taxon>
        <taxon>Pseudanabaenales</taxon>
        <taxon>Pseudanabaenaceae</taxon>
        <taxon>Pseudanabaena</taxon>
    </lineage>
</organism>
<keyword evidence="3" id="KW-1185">Reference proteome</keyword>
<evidence type="ECO:0000313" key="3">
    <source>
        <dbReference type="Proteomes" id="UP001301388"/>
    </source>
</evidence>
<sequence>MAKTSDALKIIDGLTSDDSEMENLIREASLNAIVAELIYEARTARGLTQKQLADRVGTKQSAIARLEDADYDGHSLSMLQKIAGALNQKVEIKFSAIELESSLS</sequence>
<dbReference type="Pfam" id="PF01381">
    <property type="entry name" value="HTH_3"/>
    <property type="match status" value="1"/>
</dbReference>
<dbReference type="InterPro" id="IPR001387">
    <property type="entry name" value="Cro/C1-type_HTH"/>
</dbReference>
<comment type="caution">
    <text evidence="2">The sequence shown here is derived from an EMBL/GenBank/DDBJ whole genome shotgun (WGS) entry which is preliminary data.</text>
</comment>
<reference evidence="2 3" key="1">
    <citation type="submission" date="2023-12" db="EMBL/GenBank/DDBJ databases">
        <title>Baltic Sea Cyanobacteria.</title>
        <authorList>
            <person name="Delbaje E."/>
            <person name="Fewer D.P."/>
            <person name="Shishido T.K."/>
        </authorList>
    </citation>
    <scope>NUCLEOTIDE SEQUENCE [LARGE SCALE GENOMIC DNA]</scope>
    <source>
        <strain evidence="2 3">UHCC 0370</strain>
    </source>
</reference>
<accession>A0ABU5TR03</accession>
<dbReference type="EMBL" id="JAYGIE010000134">
    <property type="protein sequence ID" value="MEA5480570.1"/>
    <property type="molecule type" value="Genomic_DNA"/>
</dbReference>
<protein>
    <submittedName>
        <fullName evidence="2">Helix-turn-helix domain-containing protein</fullName>
    </submittedName>
</protein>
<dbReference type="CDD" id="cd00093">
    <property type="entry name" value="HTH_XRE"/>
    <property type="match status" value="1"/>
</dbReference>
<dbReference type="RefSeq" id="WP_323263535.1">
    <property type="nucleotide sequence ID" value="NZ_JAYGIE010000134.1"/>
</dbReference>
<gene>
    <name evidence="2" type="ORF">VB774_23285</name>
</gene>
<dbReference type="SMART" id="SM00530">
    <property type="entry name" value="HTH_XRE"/>
    <property type="match status" value="1"/>
</dbReference>
<proteinExistence type="predicted"/>